<dbReference type="Proteomes" id="UP000776276">
    <property type="component" value="Unassembled WGS sequence"/>
</dbReference>
<accession>A0ABS6BEN1</accession>
<proteinExistence type="predicted"/>
<dbReference type="RefSeq" id="WP_216318201.1">
    <property type="nucleotide sequence ID" value="NZ_JAHKRT010000001.1"/>
</dbReference>
<feature type="chain" id="PRO_5045875763" description="Tetratricopeptide repeat protein" evidence="1">
    <location>
        <begin position="21"/>
        <end position="499"/>
    </location>
</feature>
<reference evidence="2 3" key="1">
    <citation type="submission" date="2021-06" db="EMBL/GenBank/DDBJ databases">
        <title>Sphingomonas sp. XMGL2, whole genome shotgun sequencing project.</title>
        <authorList>
            <person name="Zhao G."/>
            <person name="Shen L."/>
        </authorList>
    </citation>
    <scope>NUCLEOTIDE SEQUENCE [LARGE SCALE GENOMIC DNA]</scope>
    <source>
        <strain evidence="2 3">XMGL2</strain>
    </source>
</reference>
<evidence type="ECO:0000313" key="3">
    <source>
        <dbReference type="Proteomes" id="UP000776276"/>
    </source>
</evidence>
<evidence type="ECO:0000313" key="2">
    <source>
        <dbReference type="EMBL" id="MBU3076286.1"/>
    </source>
</evidence>
<protein>
    <recommendedName>
        <fullName evidence="4">Tetratricopeptide repeat protein</fullName>
    </recommendedName>
</protein>
<evidence type="ECO:0008006" key="4">
    <source>
        <dbReference type="Google" id="ProtNLM"/>
    </source>
</evidence>
<name>A0ABS6BEN1_9SPHN</name>
<dbReference type="EMBL" id="JAHKRT010000001">
    <property type="protein sequence ID" value="MBU3076286.1"/>
    <property type="molecule type" value="Genomic_DNA"/>
</dbReference>
<keyword evidence="3" id="KW-1185">Reference proteome</keyword>
<keyword evidence="1" id="KW-0732">Signal</keyword>
<evidence type="ECO:0000256" key="1">
    <source>
        <dbReference type="SAM" id="SignalP"/>
    </source>
</evidence>
<sequence>MRPKPLLLALAAILSGPAAAAAAPMEVAAALQKAQLLAADNDCPAALATLEPLLGETTGREHEAVQAGRLLCLLRVGRLDEGAAAHRELLAASPDNPVVRSFGLLLAAAQGRFADSADQLAAIATDAPRLLGGFNSQLWTSLSRELTREGDYARRYRTALALARANWQPADGTDISQDLSGDAVRALIADGKAGEAEPFLADIDRPEELLRMAGERRYAALWPAIEERLGPRGEKAIGRFASRSLSALATAAGDPRTRREAIEAFEMLNRHEDADLLSRQVTIDEAMGEDDFTAVLYGAAALVASGNADGALDRLRALARLDPDKSPVAANGRLYLARWLQDLGHNDEALAVAREGLAHPQRYNAFGLAWLRRAEGCALYGLGRVDEAGASIAAIRVADNPGAAIETMLCTGRFAEASAAAVATLSDAEQASRLIAFLQPGGAQLFFIPTPTDAAWAKLAADPAVKAAFARVGRALPRDYWPAPGEQPLPRLPNRAKTV</sequence>
<gene>
    <name evidence="2" type="ORF">KOF26_00265</name>
</gene>
<feature type="signal peptide" evidence="1">
    <location>
        <begin position="1"/>
        <end position="20"/>
    </location>
</feature>
<comment type="caution">
    <text evidence="2">The sequence shown here is derived from an EMBL/GenBank/DDBJ whole genome shotgun (WGS) entry which is preliminary data.</text>
</comment>
<organism evidence="2 3">
    <name type="scientific">Sphingomonas quercus</name>
    <dbReference type="NCBI Taxonomy" id="2842451"/>
    <lineage>
        <taxon>Bacteria</taxon>
        <taxon>Pseudomonadati</taxon>
        <taxon>Pseudomonadota</taxon>
        <taxon>Alphaproteobacteria</taxon>
        <taxon>Sphingomonadales</taxon>
        <taxon>Sphingomonadaceae</taxon>
        <taxon>Sphingomonas</taxon>
    </lineage>
</organism>